<evidence type="ECO:0000313" key="4">
    <source>
        <dbReference type="Proteomes" id="UP000764045"/>
    </source>
</evidence>
<evidence type="ECO:0000256" key="2">
    <source>
        <dbReference type="SAM" id="MobiDB-lite"/>
    </source>
</evidence>
<keyword evidence="1" id="KW-0175">Coiled coil</keyword>
<sequence>MAESIKQVFDIRPGKGMSDGQSNEHQRNWTERGWEWATRHGNYDRTRERLNFEIVKGGKVVPVDKSKSIGQRMAESLQSRGIKDPNEGLSEPGFRTVANIIFGGSRERMHQLAFGNQRVNFTHGADNSHICRNKDIERWAQDVYRFACEHWGEDNVVGFYVHLDELNPHVHCSVIPMDPRGRISYNKVFGGNKYDSKQRFYFYHDEFAKVNEKWGMKRGTSIALSGAKHRTTEEYRRALSEECTTLEEQVENNRKLLGELLADIRFAEKRVKGLGTMTVNLEEKKKQMIAEMEALAEKLKASRGDSEELRKKISKLDLDLQKVLDNLTDKHGKLEEANRQLSELRQIEEETRERAVEYRRDLKAATYDLEHQVRYRLADALLGDILNEFKSLLPALDGEGQNLFDGTLLKDVAERGEDIFKCAIYLFANYVDLATTFAESHGGGGGDNDLPWGRKEDEDDRAWARRCLIQASRMMKPKGGKNVRRK</sequence>
<evidence type="ECO:0000313" key="3">
    <source>
        <dbReference type="EMBL" id="MBM6663019.1"/>
    </source>
</evidence>
<dbReference type="Proteomes" id="UP000764045">
    <property type="component" value="Unassembled WGS sequence"/>
</dbReference>
<evidence type="ECO:0000256" key="1">
    <source>
        <dbReference type="SAM" id="Coils"/>
    </source>
</evidence>
<feature type="region of interest" description="Disordered" evidence="2">
    <location>
        <begin position="1"/>
        <end position="29"/>
    </location>
</feature>
<accession>A0A938WPJ5</accession>
<dbReference type="InterPro" id="IPR001668">
    <property type="entry name" value="Mob_Pre"/>
</dbReference>
<organism evidence="3 4">
    <name type="scientific">Marseilla massiliensis</name>
    <dbReference type="NCBI Taxonomy" id="1841864"/>
    <lineage>
        <taxon>Bacteria</taxon>
        <taxon>Pseudomonadati</taxon>
        <taxon>Bacteroidota</taxon>
        <taxon>Bacteroidia</taxon>
        <taxon>Bacteroidales</taxon>
        <taxon>Prevotellaceae</taxon>
        <taxon>Marseilla</taxon>
    </lineage>
</organism>
<protein>
    <submittedName>
        <fullName evidence="3">Plasmid recombination protein</fullName>
    </submittedName>
</protein>
<dbReference type="AlphaFoldDB" id="A0A938WPJ5"/>
<dbReference type="EMBL" id="JACJJL010000039">
    <property type="protein sequence ID" value="MBM6663019.1"/>
    <property type="molecule type" value="Genomic_DNA"/>
</dbReference>
<dbReference type="GO" id="GO:0003677">
    <property type="term" value="F:DNA binding"/>
    <property type="evidence" value="ECO:0007669"/>
    <property type="project" value="InterPro"/>
</dbReference>
<feature type="coiled-coil region" evidence="1">
    <location>
        <begin position="236"/>
        <end position="361"/>
    </location>
</feature>
<comment type="caution">
    <text evidence="3">The sequence shown here is derived from an EMBL/GenBank/DDBJ whole genome shotgun (WGS) entry which is preliminary data.</text>
</comment>
<dbReference type="Gene3D" id="3.30.930.30">
    <property type="match status" value="1"/>
</dbReference>
<reference evidence="3 4" key="1">
    <citation type="journal article" date="2021" name="Sci. Rep.">
        <title>The distribution of antibiotic resistance genes in chicken gut microbiota commensals.</title>
        <authorList>
            <person name="Juricova H."/>
            <person name="Matiasovicova J."/>
            <person name="Kubasova T."/>
            <person name="Cejkova D."/>
            <person name="Rychlik I."/>
        </authorList>
    </citation>
    <scope>NUCLEOTIDE SEQUENCE [LARGE SCALE GENOMIC DNA]</scope>
    <source>
        <strain evidence="3 4">An819</strain>
    </source>
</reference>
<dbReference type="CDD" id="cd17242">
    <property type="entry name" value="MobM_relaxase"/>
    <property type="match status" value="1"/>
</dbReference>
<proteinExistence type="predicted"/>
<dbReference type="Pfam" id="PF01076">
    <property type="entry name" value="Mob_Pre"/>
    <property type="match status" value="1"/>
</dbReference>
<dbReference type="RefSeq" id="WP_205111989.1">
    <property type="nucleotide sequence ID" value="NZ_JACJJL010000039.1"/>
</dbReference>
<dbReference type="GO" id="GO:0006310">
    <property type="term" value="P:DNA recombination"/>
    <property type="evidence" value="ECO:0007669"/>
    <property type="project" value="InterPro"/>
</dbReference>
<name>A0A938WPJ5_9BACT</name>
<keyword evidence="4" id="KW-1185">Reference proteome</keyword>
<gene>
    <name evidence="3" type="ORF">H6B30_14925</name>
</gene>
<dbReference type="NCBIfam" id="NF041497">
    <property type="entry name" value="MobV"/>
    <property type="match status" value="1"/>
</dbReference>